<dbReference type="InterPro" id="IPR004638">
    <property type="entry name" value="EmrB-like"/>
</dbReference>
<protein>
    <recommendedName>
        <fullName evidence="7">MFS-type drug efflux transporter P55</fullName>
    </recommendedName>
</protein>
<name>A0ABR2W509_9FUNG</name>
<feature type="domain" description="Major facilitator superfamily (MFS) profile" evidence="9">
    <location>
        <begin position="63"/>
        <end position="545"/>
    </location>
</feature>
<dbReference type="PANTHER" id="PTHR23501">
    <property type="entry name" value="MAJOR FACILITATOR SUPERFAMILY"/>
    <property type="match status" value="1"/>
</dbReference>
<sequence>MISDLAEKRLDLPSDEVTLPNEYVENLDLEKHEADPASFKGADVAPRDPTHPTELPLSRLLLIFLGLALAILLAGLDQTIVATALPKIASDFGALNQLAWVGTAYMLTATACQPLYGKFSDIFGRKIAFLFAIFVFEIGSILCGAAQSMVMLIVARAIAGIGGGGIQGMVFIIIAEIVPIRERGKYQGFIGATYGIASVVGPLLGGALTDHASWRWAFYINLPIGAITIAIVCLFLHLPTTQCSLMEKIKRIDFLGTFLLLAGIITLLLPTQWGGGEYPWNSGEIIGLFCVSGVLLISFVVVEYRFAAEPIVPCRLFAMRTPLFSFITILFFGMTFFGLIYYIPLYFQIVRGDSATASGLEMLPMMLATSVLSVITGIIVSKTGVVVIWCWVGSAIMTIGVGLLILWNAATNRGEQIGFLLIVGTGAGCCIQTLLFAGQSAVSPKDMGVVTALSTFFRSTGGVLGIAIFGALFNNQVTGGLEGLHLNISIEQAKNDFRFIRSLPLGEQQVVTDVYVNALQLIFTVAVATSGIAFLFSWGIKYIKMQRR</sequence>
<dbReference type="Gene3D" id="1.20.1720.10">
    <property type="entry name" value="Multidrug resistance protein D"/>
    <property type="match status" value="1"/>
</dbReference>
<evidence type="ECO:0000256" key="3">
    <source>
        <dbReference type="ARBA" id="ARBA00022475"/>
    </source>
</evidence>
<feature type="transmembrane region" description="Helical" evidence="8">
    <location>
        <begin position="128"/>
        <end position="147"/>
    </location>
</feature>
<reference evidence="10 11" key="1">
    <citation type="submission" date="2023-04" db="EMBL/GenBank/DDBJ databases">
        <title>Genome of Basidiobolus ranarum AG-B5.</title>
        <authorList>
            <person name="Stajich J.E."/>
            <person name="Carter-House D."/>
            <person name="Gryganskyi A."/>
        </authorList>
    </citation>
    <scope>NUCLEOTIDE SEQUENCE [LARGE SCALE GENOMIC DNA]</scope>
    <source>
        <strain evidence="10 11">AG-B5</strain>
    </source>
</reference>
<dbReference type="EMBL" id="JASJQH010007014">
    <property type="protein sequence ID" value="KAK9720411.1"/>
    <property type="molecule type" value="Genomic_DNA"/>
</dbReference>
<dbReference type="CDD" id="cd17502">
    <property type="entry name" value="MFS_Azr1_MDR_like"/>
    <property type="match status" value="1"/>
</dbReference>
<accession>A0ABR2W509</accession>
<feature type="transmembrane region" description="Helical" evidence="8">
    <location>
        <begin position="416"/>
        <end position="437"/>
    </location>
</feature>
<feature type="transmembrane region" description="Helical" evidence="8">
    <location>
        <begin position="518"/>
        <end position="540"/>
    </location>
</feature>
<feature type="transmembrane region" description="Helical" evidence="8">
    <location>
        <begin position="216"/>
        <end position="240"/>
    </location>
</feature>
<evidence type="ECO:0000256" key="1">
    <source>
        <dbReference type="ARBA" id="ARBA00004651"/>
    </source>
</evidence>
<evidence type="ECO:0000256" key="7">
    <source>
        <dbReference type="ARBA" id="ARBA00044273"/>
    </source>
</evidence>
<dbReference type="InterPro" id="IPR011701">
    <property type="entry name" value="MFS"/>
</dbReference>
<proteinExistence type="predicted"/>
<dbReference type="NCBIfam" id="TIGR00711">
    <property type="entry name" value="efflux_EmrB"/>
    <property type="match status" value="1"/>
</dbReference>
<keyword evidence="5 8" id="KW-1133">Transmembrane helix</keyword>
<feature type="transmembrane region" description="Helical" evidence="8">
    <location>
        <begin position="252"/>
        <end position="273"/>
    </location>
</feature>
<evidence type="ECO:0000256" key="5">
    <source>
        <dbReference type="ARBA" id="ARBA00022989"/>
    </source>
</evidence>
<dbReference type="PANTHER" id="PTHR23501:SF191">
    <property type="entry name" value="VACUOLAR BASIC AMINO ACID TRANSPORTER 4"/>
    <property type="match status" value="1"/>
</dbReference>
<dbReference type="Gene3D" id="1.20.1250.20">
    <property type="entry name" value="MFS general substrate transporter like domains"/>
    <property type="match status" value="1"/>
</dbReference>
<feature type="transmembrane region" description="Helical" evidence="8">
    <location>
        <begin position="285"/>
        <end position="302"/>
    </location>
</feature>
<evidence type="ECO:0000259" key="9">
    <source>
        <dbReference type="PROSITE" id="PS50850"/>
    </source>
</evidence>
<keyword evidence="11" id="KW-1185">Reference proteome</keyword>
<evidence type="ECO:0000313" key="10">
    <source>
        <dbReference type="EMBL" id="KAK9720411.1"/>
    </source>
</evidence>
<dbReference type="InterPro" id="IPR005829">
    <property type="entry name" value="Sugar_transporter_CS"/>
</dbReference>
<keyword evidence="4 8" id="KW-0812">Transmembrane</keyword>
<dbReference type="InterPro" id="IPR020846">
    <property type="entry name" value="MFS_dom"/>
</dbReference>
<feature type="transmembrane region" description="Helical" evidence="8">
    <location>
        <begin position="186"/>
        <end position="204"/>
    </location>
</feature>
<dbReference type="Pfam" id="PF07690">
    <property type="entry name" value="MFS_1"/>
    <property type="match status" value="1"/>
</dbReference>
<feature type="transmembrane region" description="Helical" evidence="8">
    <location>
        <begin position="97"/>
        <end position="116"/>
    </location>
</feature>
<evidence type="ECO:0000256" key="8">
    <source>
        <dbReference type="SAM" id="Phobius"/>
    </source>
</evidence>
<dbReference type="Proteomes" id="UP001479436">
    <property type="component" value="Unassembled WGS sequence"/>
</dbReference>
<feature type="transmembrane region" description="Helical" evidence="8">
    <location>
        <begin position="153"/>
        <end position="174"/>
    </location>
</feature>
<evidence type="ECO:0000256" key="4">
    <source>
        <dbReference type="ARBA" id="ARBA00022692"/>
    </source>
</evidence>
<feature type="transmembrane region" description="Helical" evidence="8">
    <location>
        <begin position="449"/>
        <end position="473"/>
    </location>
</feature>
<dbReference type="PRINTS" id="PR01036">
    <property type="entry name" value="TCRTETB"/>
</dbReference>
<evidence type="ECO:0000256" key="6">
    <source>
        <dbReference type="ARBA" id="ARBA00023136"/>
    </source>
</evidence>
<evidence type="ECO:0000256" key="2">
    <source>
        <dbReference type="ARBA" id="ARBA00022448"/>
    </source>
</evidence>
<dbReference type="InterPro" id="IPR036259">
    <property type="entry name" value="MFS_trans_sf"/>
</dbReference>
<feature type="transmembrane region" description="Helical" evidence="8">
    <location>
        <begin position="323"/>
        <end position="343"/>
    </location>
</feature>
<gene>
    <name evidence="10" type="ORF">K7432_004162</name>
</gene>
<evidence type="ECO:0000313" key="11">
    <source>
        <dbReference type="Proteomes" id="UP001479436"/>
    </source>
</evidence>
<dbReference type="PROSITE" id="PS50850">
    <property type="entry name" value="MFS"/>
    <property type="match status" value="1"/>
</dbReference>
<keyword evidence="6 8" id="KW-0472">Membrane</keyword>
<organism evidence="10 11">
    <name type="scientific">Basidiobolus ranarum</name>
    <dbReference type="NCBI Taxonomy" id="34480"/>
    <lineage>
        <taxon>Eukaryota</taxon>
        <taxon>Fungi</taxon>
        <taxon>Fungi incertae sedis</taxon>
        <taxon>Zoopagomycota</taxon>
        <taxon>Entomophthoromycotina</taxon>
        <taxon>Basidiobolomycetes</taxon>
        <taxon>Basidiobolales</taxon>
        <taxon>Basidiobolaceae</taxon>
        <taxon>Basidiobolus</taxon>
    </lineage>
</organism>
<keyword evidence="3" id="KW-1003">Cell membrane</keyword>
<feature type="transmembrane region" description="Helical" evidence="8">
    <location>
        <begin position="388"/>
        <end position="410"/>
    </location>
</feature>
<feature type="transmembrane region" description="Helical" evidence="8">
    <location>
        <begin position="363"/>
        <end position="381"/>
    </location>
</feature>
<comment type="caution">
    <text evidence="10">The sequence shown here is derived from an EMBL/GenBank/DDBJ whole genome shotgun (WGS) entry which is preliminary data.</text>
</comment>
<feature type="transmembrane region" description="Helical" evidence="8">
    <location>
        <begin position="60"/>
        <end position="85"/>
    </location>
</feature>
<dbReference type="SUPFAM" id="SSF103473">
    <property type="entry name" value="MFS general substrate transporter"/>
    <property type="match status" value="1"/>
</dbReference>
<comment type="subcellular location">
    <subcellularLocation>
        <location evidence="1">Cell membrane</location>
        <topology evidence="1">Multi-pass membrane protein</topology>
    </subcellularLocation>
</comment>
<dbReference type="PROSITE" id="PS00217">
    <property type="entry name" value="SUGAR_TRANSPORT_2"/>
    <property type="match status" value="1"/>
</dbReference>
<keyword evidence="2" id="KW-0813">Transport</keyword>